<dbReference type="AlphaFoldDB" id="A0A429G7Y7"/>
<dbReference type="InterPro" id="IPR050366">
    <property type="entry name" value="BP-dependent_transpt_permease"/>
</dbReference>
<evidence type="ECO:0000313" key="10">
    <source>
        <dbReference type="EMBL" id="RSN69919.1"/>
    </source>
</evidence>
<evidence type="ECO:0000256" key="2">
    <source>
        <dbReference type="ARBA" id="ARBA00022448"/>
    </source>
</evidence>
<keyword evidence="4 8" id="KW-0812">Transmembrane</keyword>
<feature type="domain" description="ABC transmembrane type-1" evidence="9">
    <location>
        <begin position="92"/>
        <end position="281"/>
    </location>
</feature>
<feature type="transmembrane region" description="Helical" evidence="8">
    <location>
        <begin position="198"/>
        <end position="215"/>
    </location>
</feature>
<evidence type="ECO:0000256" key="5">
    <source>
        <dbReference type="ARBA" id="ARBA00022989"/>
    </source>
</evidence>
<dbReference type="InterPro" id="IPR000515">
    <property type="entry name" value="MetI-like"/>
</dbReference>
<dbReference type="GO" id="GO:0005886">
    <property type="term" value="C:plasma membrane"/>
    <property type="evidence" value="ECO:0007669"/>
    <property type="project" value="UniProtKB-SubCell"/>
</dbReference>
<dbReference type="Pfam" id="PF12911">
    <property type="entry name" value="OppC_N"/>
    <property type="match status" value="1"/>
</dbReference>
<keyword evidence="5 8" id="KW-1133">Transmembrane helix</keyword>
<comment type="caution">
    <text evidence="10">The sequence shown here is derived from an EMBL/GenBank/DDBJ whole genome shotgun (WGS) entry which is preliminary data.</text>
</comment>
<feature type="transmembrane region" description="Helical" evidence="8">
    <location>
        <begin position="31"/>
        <end position="53"/>
    </location>
</feature>
<feature type="transmembrane region" description="Helical" evidence="8">
    <location>
        <begin position="260"/>
        <end position="281"/>
    </location>
</feature>
<evidence type="ECO:0000256" key="8">
    <source>
        <dbReference type="RuleBase" id="RU363032"/>
    </source>
</evidence>
<dbReference type="InterPro" id="IPR035906">
    <property type="entry name" value="MetI-like_sf"/>
</dbReference>
<evidence type="ECO:0000256" key="1">
    <source>
        <dbReference type="ARBA" id="ARBA00004651"/>
    </source>
</evidence>
<reference evidence="10 11" key="1">
    <citation type="submission" date="2018-10" db="EMBL/GenBank/DDBJ databases">
        <title>Co-occurring genomic capacity for anaerobic methane metabolism and dissimilatory sulfite reduction discovered in the Korarchaeota.</title>
        <authorList>
            <person name="Mckay L.J."/>
            <person name="Dlakic M."/>
            <person name="Fields M.W."/>
            <person name="Delmont T.O."/>
            <person name="Eren A.M."/>
            <person name="Jay Z.J."/>
            <person name="Klingelsmith K.B."/>
            <person name="Rusch D.B."/>
            <person name="Inskeep W.P."/>
        </authorList>
    </citation>
    <scope>NUCLEOTIDE SEQUENCE [LARGE SCALE GENOMIC DNA]</scope>
    <source>
        <strain evidence="10 11">WS</strain>
    </source>
</reference>
<dbReference type="Gene3D" id="1.10.3720.10">
    <property type="entry name" value="MetI-like"/>
    <property type="match status" value="1"/>
</dbReference>
<protein>
    <submittedName>
        <fullName evidence="10">ABC transporter permease</fullName>
    </submittedName>
</protein>
<evidence type="ECO:0000256" key="3">
    <source>
        <dbReference type="ARBA" id="ARBA00022475"/>
    </source>
</evidence>
<dbReference type="InterPro" id="IPR025966">
    <property type="entry name" value="OppC_N"/>
</dbReference>
<dbReference type="NCBIfam" id="NF045474">
    <property type="entry name" value="Opp2C"/>
    <property type="match status" value="1"/>
</dbReference>
<dbReference type="InterPro" id="IPR053385">
    <property type="entry name" value="ABC_transport_permease"/>
</dbReference>
<feature type="transmembrane region" description="Helical" evidence="8">
    <location>
        <begin position="222"/>
        <end position="240"/>
    </location>
</feature>
<comment type="subcellular location">
    <subcellularLocation>
        <location evidence="1 8">Cell membrane</location>
        <topology evidence="1 8">Multi-pass membrane protein</topology>
    </subcellularLocation>
</comment>
<dbReference type="SUPFAM" id="SSF161098">
    <property type="entry name" value="MetI-like"/>
    <property type="match status" value="1"/>
</dbReference>
<feature type="transmembrane region" description="Helical" evidence="8">
    <location>
        <begin position="141"/>
        <end position="165"/>
    </location>
</feature>
<dbReference type="CDD" id="cd06261">
    <property type="entry name" value="TM_PBP2"/>
    <property type="match status" value="1"/>
</dbReference>
<dbReference type="Proteomes" id="UP000278149">
    <property type="component" value="Unassembled WGS sequence"/>
</dbReference>
<dbReference type="PROSITE" id="PS50928">
    <property type="entry name" value="ABC_TM1"/>
    <property type="match status" value="1"/>
</dbReference>
<dbReference type="PANTHER" id="PTHR43386">
    <property type="entry name" value="OLIGOPEPTIDE TRANSPORT SYSTEM PERMEASE PROTEIN APPC"/>
    <property type="match status" value="1"/>
</dbReference>
<evidence type="ECO:0000256" key="6">
    <source>
        <dbReference type="ARBA" id="ARBA00023136"/>
    </source>
</evidence>
<dbReference type="EMBL" id="RCOR01000015">
    <property type="protein sequence ID" value="RSN69919.1"/>
    <property type="molecule type" value="Genomic_DNA"/>
</dbReference>
<evidence type="ECO:0000259" key="9">
    <source>
        <dbReference type="PROSITE" id="PS50928"/>
    </source>
</evidence>
<evidence type="ECO:0000256" key="7">
    <source>
        <dbReference type="ARBA" id="ARBA00024202"/>
    </source>
</evidence>
<keyword evidence="2 8" id="KW-0813">Transport</keyword>
<dbReference type="Pfam" id="PF00528">
    <property type="entry name" value="BPD_transp_1"/>
    <property type="match status" value="1"/>
</dbReference>
<evidence type="ECO:0000256" key="4">
    <source>
        <dbReference type="ARBA" id="ARBA00022692"/>
    </source>
</evidence>
<accession>A0A429G7Y7</accession>
<gene>
    <name evidence="10" type="ORF">D9Q81_02150</name>
</gene>
<name>A0A429G7Y7_9CREN</name>
<evidence type="ECO:0000313" key="11">
    <source>
        <dbReference type="Proteomes" id="UP000278149"/>
    </source>
</evidence>
<keyword evidence="6 8" id="KW-0472">Membrane</keyword>
<sequence>MREVIDLFKINEYFRSEDFKFTMILIRRSPLTILGISITLLLIMIALLAPIIATEDPTKTDMSKRLLPPSMEHPFGTDQLGRDIFSRVIWGSRISLFIAVAVVAISLAIGTLIGLVSGYFGGKIDEILMRITDMFMAFPRLILALAVAAALGPGLFNTMMAIAFVDWVFYARLARAMALQIREETYIEAARAVGASDIRIIVGHVLPMAIPTLVVRATLDMGGTILTAAALGFLGLGVQPPTPEWGVMVSEGRRFITEQWWVSTFPGFAILLATMGFNLLGDGINDIMNVRARR</sequence>
<comment type="similarity">
    <text evidence="7">Belongs to the binding-protein-dependent transport system permease family. OppBC subfamily.</text>
</comment>
<dbReference type="GO" id="GO:0055085">
    <property type="term" value="P:transmembrane transport"/>
    <property type="evidence" value="ECO:0007669"/>
    <property type="project" value="InterPro"/>
</dbReference>
<organism evidence="10 11">
    <name type="scientific">Candidatus Korarchaeum cryptofilum</name>
    <dbReference type="NCBI Taxonomy" id="498846"/>
    <lineage>
        <taxon>Archaea</taxon>
        <taxon>Thermoproteota</taxon>
        <taxon>Candidatus Korarchaeia</taxon>
        <taxon>Candidatus Korarchaeales</taxon>
        <taxon>Candidatus Korarchaeaceae</taxon>
        <taxon>Candidatus Korarchaeum</taxon>
    </lineage>
</organism>
<feature type="transmembrane region" description="Helical" evidence="8">
    <location>
        <begin position="94"/>
        <end position="120"/>
    </location>
</feature>
<dbReference type="PANTHER" id="PTHR43386:SF1">
    <property type="entry name" value="D,D-DIPEPTIDE TRANSPORT SYSTEM PERMEASE PROTEIN DDPC-RELATED"/>
    <property type="match status" value="1"/>
</dbReference>
<proteinExistence type="inferred from homology"/>
<keyword evidence="3" id="KW-1003">Cell membrane</keyword>